<dbReference type="InterPro" id="IPR016181">
    <property type="entry name" value="Acyl_CoA_acyltransferase"/>
</dbReference>
<comment type="caution">
    <text evidence="2">The sequence shown here is derived from an EMBL/GenBank/DDBJ whole genome shotgun (WGS) entry which is preliminary data.</text>
</comment>
<keyword evidence="3" id="KW-1185">Reference proteome</keyword>
<dbReference type="AlphaFoldDB" id="A0A8H7QB98"/>
<dbReference type="InterPro" id="IPR053144">
    <property type="entry name" value="Acetyltransferase_Butenolide"/>
</dbReference>
<proteinExistence type="predicted"/>
<dbReference type="PROSITE" id="PS51186">
    <property type="entry name" value="GNAT"/>
    <property type="match status" value="1"/>
</dbReference>
<dbReference type="SUPFAM" id="SSF55729">
    <property type="entry name" value="Acyl-CoA N-acyltransferases (Nat)"/>
    <property type="match status" value="1"/>
</dbReference>
<reference evidence="2" key="1">
    <citation type="submission" date="2020-12" db="EMBL/GenBank/DDBJ databases">
        <title>Metabolic potential, ecology and presence of endohyphal bacteria is reflected in genomic diversity of Mucoromycotina.</title>
        <authorList>
            <person name="Muszewska A."/>
            <person name="Okrasinska A."/>
            <person name="Steczkiewicz K."/>
            <person name="Drgas O."/>
            <person name="Orlowska M."/>
            <person name="Perlinska-Lenart U."/>
            <person name="Aleksandrzak-Piekarczyk T."/>
            <person name="Szatraj K."/>
            <person name="Zielenkiewicz U."/>
            <person name="Pilsyk S."/>
            <person name="Malc E."/>
            <person name="Mieczkowski P."/>
            <person name="Kruszewska J.S."/>
            <person name="Biernat P."/>
            <person name="Pawlowska J."/>
        </authorList>
    </citation>
    <scope>NUCLEOTIDE SEQUENCE</scope>
    <source>
        <strain evidence="2">WA0000051536</strain>
    </source>
</reference>
<dbReference type="PANTHER" id="PTHR43233">
    <property type="entry name" value="FAMILY N-ACETYLTRANSFERASE, PUTATIVE (AFU_ORTHOLOGUE AFUA_6G03350)-RELATED"/>
    <property type="match status" value="1"/>
</dbReference>
<dbReference type="EMBL" id="JAEPRA010000001">
    <property type="protein sequence ID" value="KAG2189221.1"/>
    <property type="molecule type" value="Genomic_DNA"/>
</dbReference>
<sequence>MEIQYQLVEGKTDTLGMPCYEHRFDGLVISSDTTKIDMNFVISSLKQSYWAGTRPETDVRRSWAHSIGMGLYDEKTGTQVAMMRVVTDYAVYAHAFDVWVDPNHRGKGYSKAMMSFFMSYPELKSVVRHQLTTADAHGLYQQFGFNHLRHPERFLEKWTGVDSSKKPDIEL</sequence>
<dbReference type="InterPro" id="IPR000182">
    <property type="entry name" value="GNAT_dom"/>
</dbReference>
<dbReference type="GO" id="GO:0016747">
    <property type="term" value="F:acyltransferase activity, transferring groups other than amino-acyl groups"/>
    <property type="evidence" value="ECO:0007669"/>
    <property type="project" value="InterPro"/>
</dbReference>
<evidence type="ECO:0000313" key="2">
    <source>
        <dbReference type="EMBL" id="KAG2189221.1"/>
    </source>
</evidence>
<name>A0A8H7QB98_9FUNG</name>
<protein>
    <recommendedName>
        <fullName evidence="1">N-acetyltransferase domain-containing protein</fullName>
    </recommendedName>
</protein>
<accession>A0A8H7QB98</accession>
<dbReference type="Pfam" id="PF13508">
    <property type="entry name" value="Acetyltransf_7"/>
    <property type="match status" value="1"/>
</dbReference>
<dbReference type="CDD" id="cd04301">
    <property type="entry name" value="NAT_SF"/>
    <property type="match status" value="1"/>
</dbReference>
<dbReference type="Proteomes" id="UP000612746">
    <property type="component" value="Unassembled WGS sequence"/>
</dbReference>
<evidence type="ECO:0000313" key="3">
    <source>
        <dbReference type="Proteomes" id="UP000612746"/>
    </source>
</evidence>
<evidence type="ECO:0000259" key="1">
    <source>
        <dbReference type="PROSITE" id="PS51186"/>
    </source>
</evidence>
<feature type="domain" description="N-acetyltransferase" evidence="1">
    <location>
        <begin position="27"/>
        <end position="161"/>
    </location>
</feature>
<dbReference type="OrthoDB" id="10039976at2759"/>
<dbReference type="Gene3D" id="3.40.630.30">
    <property type="match status" value="1"/>
</dbReference>
<gene>
    <name evidence="2" type="ORF">INT44_004363</name>
</gene>
<dbReference type="PANTHER" id="PTHR43233:SF1">
    <property type="entry name" value="FAMILY N-ACETYLTRANSFERASE, PUTATIVE (AFU_ORTHOLOGUE AFUA_6G03350)-RELATED"/>
    <property type="match status" value="1"/>
</dbReference>
<organism evidence="2 3">
    <name type="scientific">Umbelopsis vinacea</name>
    <dbReference type="NCBI Taxonomy" id="44442"/>
    <lineage>
        <taxon>Eukaryota</taxon>
        <taxon>Fungi</taxon>
        <taxon>Fungi incertae sedis</taxon>
        <taxon>Mucoromycota</taxon>
        <taxon>Mucoromycotina</taxon>
        <taxon>Umbelopsidomycetes</taxon>
        <taxon>Umbelopsidales</taxon>
        <taxon>Umbelopsidaceae</taxon>
        <taxon>Umbelopsis</taxon>
    </lineage>
</organism>